<reference evidence="1 2" key="1">
    <citation type="submission" date="2020-04" db="EMBL/GenBank/DDBJ databases">
        <title>Bacillus sp. UniB3 isolated from commercial digestive syrup.</title>
        <authorList>
            <person name="Thorat V."/>
            <person name="Kirdat K."/>
            <person name="Tiwarekar B."/>
            <person name="Yadav A."/>
        </authorList>
    </citation>
    <scope>NUCLEOTIDE SEQUENCE [LARGE SCALE GENOMIC DNA]</scope>
    <source>
        <strain evidence="1 2">UniB3</strain>
    </source>
</reference>
<gene>
    <name evidence="1" type="ORF">HHU08_24845</name>
</gene>
<sequence>MLKLHEILGTDKPVFKKKDAEHFFYEELLALNEKPSQYKITGYVEVRKHKQLFFKQVYS</sequence>
<organism evidence="1 2">
    <name type="scientific">Niallia alba</name>
    <dbReference type="NCBI Taxonomy" id="2729105"/>
    <lineage>
        <taxon>Bacteria</taxon>
        <taxon>Bacillati</taxon>
        <taxon>Bacillota</taxon>
        <taxon>Bacilli</taxon>
        <taxon>Bacillales</taxon>
        <taxon>Bacillaceae</taxon>
        <taxon>Niallia</taxon>
    </lineage>
</organism>
<dbReference type="RefSeq" id="WP_169189772.1">
    <property type="nucleotide sequence ID" value="NZ_JABBPK010000002.1"/>
</dbReference>
<dbReference type="Proteomes" id="UP000588491">
    <property type="component" value="Unassembled WGS sequence"/>
</dbReference>
<proteinExistence type="predicted"/>
<evidence type="ECO:0000313" key="1">
    <source>
        <dbReference type="EMBL" id="NMO80145.1"/>
    </source>
</evidence>
<name>A0A7Y0KEG4_9BACI</name>
<accession>A0A7Y0KEG4</accession>
<comment type="caution">
    <text evidence="1">The sequence shown here is derived from an EMBL/GenBank/DDBJ whole genome shotgun (WGS) entry which is preliminary data.</text>
</comment>
<protein>
    <submittedName>
        <fullName evidence="1">Uncharacterized protein</fullName>
    </submittedName>
</protein>
<keyword evidence="2" id="KW-1185">Reference proteome</keyword>
<dbReference type="EMBL" id="JABBPK010000002">
    <property type="protein sequence ID" value="NMO80145.1"/>
    <property type="molecule type" value="Genomic_DNA"/>
</dbReference>
<dbReference type="AlphaFoldDB" id="A0A7Y0KEG4"/>
<evidence type="ECO:0000313" key="2">
    <source>
        <dbReference type="Proteomes" id="UP000588491"/>
    </source>
</evidence>